<name>A0ABN1AR39_9SPHN</name>
<evidence type="ECO:0000313" key="3">
    <source>
        <dbReference type="Proteomes" id="UP001500713"/>
    </source>
</evidence>
<sequence length="215" mass="24281">MLSFFVLAAFSLIAAVVTLGLMMTLPSEDGPVQKINVGSLPFAEPKEGKAELNGTLDWQKLATIKRNLVFANQRTYFVPIVSRIADRKSTRYFVQVFRPEFVLPRNQMPGRTPEREHLLEQGLITPTKDGPGGSVNGVLRQDGLPDEIVLLYEKAGLNVHPDHYVLYRDTADMRWPYWGAAWAFFIFALCAAVIGLYQKRQHKRLNDGINEPLHT</sequence>
<protein>
    <recommendedName>
        <fullName evidence="4">SURF1-like protein</fullName>
    </recommendedName>
</protein>
<keyword evidence="1" id="KW-0812">Transmembrane</keyword>
<evidence type="ECO:0000313" key="2">
    <source>
        <dbReference type="EMBL" id="GAA0482154.1"/>
    </source>
</evidence>
<organism evidence="2 3">
    <name type="scientific">Parasphingorhabdus litoris</name>
    <dbReference type="NCBI Taxonomy" id="394733"/>
    <lineage>
        <taxon>Bacteria</taxon>
        <taxon>Pseudomonadati</taxon>
        <taxon>Pseudomonadota</taxon>
        <taxon>Alphaproteobacteria</taxon>
        <taxon>Sphingomonadales</taxon>
        <taxon>Sphingomonadaceae</taxon>
        <taxon>Parasphingorhabdus</taxon>
    </lineage>
</organism>
<dbReference type="Proteomes" id="UP001500713">
    <property type="component" value="Unassembled WGS sequence"/>
</dbReference>
<keyword evidence="1" id="KW-0472">Membrane</keyword>
<evidence type="ECO:0000256" key="1">
    <source>
        <dbReference type="SAM" id="Phobius"/>
    </source>
</evidence>
<keyword evidence="1" id="KW-1133">Transmembrane helix</keyword>
<dbReference type="EMBL" id="BAAAEM010000003">
    <property type="protein sequence ID" value="GAA0482154.1"/>
    <property type="molecule type" value="Genomic_DNA"/>
</dbReference>
<accession>A0ABN1AR39</accession>
<comment type="caution">
    <text evidence="2">The sequence shown here is derived from an EMBL/GenBank/DDBJ whole genome shotgun (WGS) entry which is preliminary data.</text>
</comment>
<gene>
    <name evidence="2" type="ORF">GCM10009096_25590</name>
</gene>
<evidence type="ECO:0008006" key="4">
    <source>
        <dbReference type="Google" id="ProtNLM"/>
    </source>
</evidence>
<feature type="transmembrane region" description="Helical" evidence="1">
    <location>
        <begin position="175"/>
        <end position="197"/>
    </location>
</feature>
<keyword evidence="3" id="KW-1185">Reference proteome</keyword>
<proteinExistence type="predicted"/>
<reference evidence="2 3" key="1">
    <citation type="journal article" date="2019" name="Int. J. Syst. Evol. Microbiol.">
        <title>The Global Catalogue of Microorganisms (GCM) 10K type strain sequencing project: providing services to taxonomists for standard genome sequencing and annotation.</title>
        <authorList>
            <consortium name="The Broad Institute Genomics Platform"/>
            <consortium name="The Broad Institute Genome Sequencing Center for Infectious Disease"/>
            <person name="Wu L."/>
            <person name="Ma J."/>
        </authorList>
    </citation>
    <scope>NUCLEOTIDE SEQUENCE [LARGE SCALE GENOMIC DNA]</scope>
    <source>
        <strain evidence="2 3">JCM 14162</strain>
    </source>
</reference>